<dbReference type="PANTHER" id="PTHR40076">
    <property type="entry name" value="MEMBRANE PROTEIN-RELATED"/>
    <property type="match status" value="1"/>
</dbReference>
<reference evidence="2 3" key="1">
    <citation type="submission" date="2016-01" db="EMBL/GenBank/DDBJ databases">
        <title>Highly variable Streptococcus oralis are common among viridans streptococci isolated from primates.</title>
        <authorList>
            <person name="Denapaite D."/>
            <person name="Rieger M."/>
            <person name="Koendgen S."/>
            <person name="Brueckner R."/>
            <person name="Ochigava I."/>
            <person name="Kappeler P."/>
            <person name="Maetz-Rensing K."/>
            <person name="Leendertz F."/>
            <person name="Hakenbeck R."/>
        </authorList>
    </citation>
    <scope>NUCLEOTIDE SEQUENCE [LARGE SCALE GENOMIC DNA]</scope>
    <source>
        <strain evidence="2 3">DD07</strain>
    </source>
</reference>
<dbReference type="Proteomes" id="UP000070096">
    <property type="component" value="Unassembled WGS sequence"/>
</dbReference>
<proteinExistence type="predicted"/>
<keyword evidence="1" id="KW-0812">Transmembrane</keyword>
<evidence type="ECO:0000313" key="2">
    <source>
        <dbReference type="EMBL" id="KXT70454.1"/>
    </source>
</evidence>
<dbReference type="EMBL" id="LQRC01000215">
    <property type="protein sequence ID" value="KXT70454.1"/>
    <property type="molecule type" value="Genomic_DNA"/>
</dbReference>
<feature type="transmembrane region" description="Helical" evidence="1">
    <location>
        <begin position="20"/>
        <end position="38"/>
    </location>
</feature>
<accession>A0A139N3U8</accession>
<feature type="transmembrane region" description="Helical" evidence="1">
    <location>
        <begin position="122"/>
        <end position="148"/>
    </location>
</feature>
<dbReference type="PANTHER" id="PTHR40076:SF1">
    <property type="entry name" value="MEMBRANE PROTEIN"/>
    <property type="match status" value="1"/>
</dbReference>
<feature type="transmembrane region" description="Helical" evidence="1">
    <location>
        <begin position="168"/>
        <end position="187"/>
    </location>
</feature>
<evidence type="ECO:0000313" key="3">
    <source>
        <dbReference type="Proteomes" id="UP000070096"/>
    </source>
</evidence>
<dbReference type="PATRIC" id="fig|1302.21.peg.1677"/>
<comment type="caution">
    <text evidence="2">The sequence shown here is derived from an EMBL/GenBank/DDBJ whole genome shotgun (WGS) entry which is preliminary data.</text>
</comment>
<feature type="transmembrane region" description="Helical" evidence="1">
    <location>
        <begin position="69"/>
        <end position="89"/>
    </location>
</feature>
<dbReference type="Pfam" id="PF06161">
    <property type="entry name" value="DUF975"/>
    <property type="match status" value="1"/>
</dbReference>
<sequence>MNLRQLRAEARLLQRKIPGILFLFFIPIMILLLSNFLGDSQEDLMEYFASVDLKQAFYLEVSRGLFSQVINFIISLFIISASYALIDLLRRQTEQLKFSDSLRAFSNQIFTPLVLTLFCKRLILFCWSILLWVGSVISVFTSYRILYIYNQAPNNQLSDQAIQQISNYSPSLFLGLLLVTLGLIISLPQRYAYSQAEFILYDQLKEGTYQGPLQVLRQSRLMMKGYKDKRFILDVSFIGWQILMFLTLGLAGIYVIPYIHTSSVLFYEQLKALKK</sequence>
<protein>
    <submittedName>
        <fullName evidence="2">Membrane protein</fullName>
    </submittedName>
</protein>
<name>A0A139N3U8_STRGN</name>
<feature type="transmembrane region" description="Helical" evidence="1">
    <location>
        <begin position="231"/>
        <end position="256"/>
    </location>
</feature>
<keyword evidence="1" id="KW-0472">Membrane</keyword>
<dbReference type="InterPro" id="IPR010380">
    <property type="entry name" value="DUF975"/>
</dbReference>
<organism evidence="2 3">
    <name type="scientific">Streptococcus gordonii</name>
    <dbReference type="NCBI Taxonomy" id="1302"/>
    <lineage>
        <taxon>Bacteria</taxon>
        <taxon>Bacillati</taxon>
        <taxon>Bacillota</taxon>
        <taxon>Bacilli</taxon>
        <taxon>Lactobacillales</taxon>
        <taxon>Streptococcaceae</taxon>
        <taxon>Streptococcus</taxon>
    </lineage>
</organism>
<evidence type="ECO:0000256" key="1">
    <source>
        <dbReference type="SAM" id="Phobius"/>
    </source>
</evidence>
<dbReference type="AlphaFoldDB" id="A0A139N3U8"/>
<keyword evidence="1" id="KW-1133">Transmembrane helix</keyword>
<gene>
    <name evidence="2" type="ORF">SGODD07_01500</name>
</gene>